<feature type="region of interest" description="Disordered" evidence="1">
    <location>
        <begin position="61"/>
        <end position="82"/>
    </location>
</feature>
<name>A0A8D5UFG4_9BACL</name>
<protein>
    <submittedName>
        <fullName evidence="2">Uncharacterized protein</fullName>
    </submittedName>
</protein>
<dbReference type="KEGG" id="pabs:JIR001_08080"/>
<evidence type="ECO:0000313" key="3">
    <source>
        <dbReference type="Proteomes" id="UP000677436"/>
    </source>
</evidence>
<evidence type="ECO:0000313" key="2">
    <source>
        <dbReference type="EMBL" id="BCU81025.1"/>
    </source>
</evidence>
<accession>A0A8D5UFG4</accession>
<reference evidence="2" key="1">
    <citation type="journal article" date="2013" name="Int. J. Syst. Evol. Microbiol.">
        <title>Polycladomyces abyssicola gen. nov., sp. nov., a thermophilic filamentous bacterium isolated from hemipelagic sediment.</title>
        <authorList>
            <person name="Tsubouchi T."/>
            <person name="Shimane Y."/>
            <person name="Mori K."/>
            <person name="Usui K."/>
            <person name="Hiraki T."/>
            <person name="Tame A."/>
            <person name="Uematsu K."/>
            <person name="Maruyama T."/>
            <person name="Hatada Y."/>
        </authorList>
    </citation>
    <scope>NUCLEOTIDE SEQUENCE</scope>
    <source>
        <strain evidence="2">JIR-001</strain>
    </source>
</reference>
<evidence type="ECO:0000256" key="1">
    <source>
        <dbReference type="SAM" id="MobiDB-lite"/>
    </source>
</evidence>
<organism evidence="2 3">
    <name type="scientific">Polycladomyces abyssicola</name>
    <dbReference type="NCBI Taxonomy" id="1125966"/>
    <lineage>
        <taxon>Bacteria</taxon>
        <taxon>Bacillati</taxon>
        <taxon>Bacillota</taxon>
        <taxon>Bacilli</taxon>
        <taxon>Bacillales</taxon>
        <taxon>Thermoactinomycetaceae</taxon>
        <taxon>Polycladomyces</taxon>
    </lineage>
</organism>
<gene>
    <name evidence="2" type="ORF">JIR001_08080</name>
</gene>
<keyword evidence="3" id="KW-1185">Reference proteome</keyword>
<sequence>MLLEMELSGQMTADDHVHLRGKVSVRHDLNLYAMLPHDDPLPLYLANVSYVGMYMRVKKRGLPPDSLRGQGGTLSYPANTLQ</sequence>
<dbReference type="Proteomes" id="UP000677436">
    <property type="component" value="Chromosome"/>
</dbReference>
<dbReference type="AlphaFoldDB" id="A0A8D5UFG4"/>
<proteinExistence type="predicted"/>
<reference evidence="2" key="2">
    <citation type="journal article" date="2021" name="Microbiol. Resour. Announc.">
        <title>Complete Genome Sequence of Polycladomyces abyssicola JIR-001T, Isolated from Hemipelagic Sediment in Deep Seawater.</title>
        <authorList>
            <person name="Tsubouchi T."/>
            <person name="Kaneko Y."/>
        </authorList>
    </citation>
    <scope>NUCLEOTIDE SEQUENCE</scope>
    <source>
        <strain evidence="2">JIR-001</strain>
    </source>
</reference>
<dbReference type="EMBL" id="AP024601">
    <property type="protein sequence ID" value="BCU81025.1"/>
    <property type="molecule type" value="Genomic_DNA"/>
</dbReference>